<dbReference type="PROSITE" id="PS51840">
    <property type="entry name" value="C2_NT"/>
    <property type="match status" value="1"/>
</dbReference>
<evidence type="ECO:0000313" key="4">
    <source>
        <dbReference type="RefSeq" id="XP_021847035.1"/>
    </source>
</evidence>
<dbReference type="AlphaFoldDB" id="A0A9R0JUI2"/>
<feature type="compositionally biased region" description="Polar residues" evidence="1">
    <location>
        <begin position="202"/>
        <end position="216"/>
    </location>
</feature>
<reference evidence="3" key="1">
    <citation type="journal article" date="2021" name="Nat. Commun.">
        <title>Genomic analyses provide insights into spinach domestication and the genetic basis of agronomic traits.</title>
        <authorList>
            <person name="Cai X."/>
            <person name="Sun X."/>
            <person name="Xu C."/>
            <person name="Sun H."/>
            <person name="Wang X."/>
            <person name="Ge C."/>
            <person name="Zhang Z."/>
            <person name="Wang Q."/>
            <person name="Fei Z."/>
            <person name="Jiao C."/>
            <person name="Wang Q."/>
        </authorList>
    </citation>
    <scope>NUCLEOTIDE SEQUENCE [LARGE SCALE GENOMIC DNA]</scope>
    <source>
        <strain evidence="3">cv. Varoflay</strain>
    </source>
</reference>
<dbReference type="Proteomes" id="UP000813463">
    <property type="component" value="Chromosome 1"/>
</dbReference>
<gene>
    <name evidence="4" type="primary">LOC110786768</name>
</gene>
<feature type="region of interest" description="Disordered" evidence="1">
    <location>
        <begin position="202"/>
        <end position="247"/>
    </location>
</feature>
<keyword evidence="3" id="KW-1185">Reference proteome</keyword>
<sequence length="605" mass="68392">MAIWPGRGSTTKKYQVKLKELKLEGLQFEGKERVKMAIEVKWEGAHKSGFYSSLYKKSHQNRTAFSKEIELMKLDESIEWSNEFDHICSFSINSKDPISFSPWIVSFHILYVESEETSSSSSSSGNKMQVIGNAKLNLGELASKMEAQIQQIIPISLELDGVVMKSSLQVIVSFTEMRNTSHSRTLSHDSFGVVQNSSESASLLRRTNSQGASLTQEKAKKNKPRLFGKQFSLKNSGESSATSSSESEYVVVASSSKNDESNSVTESKSSLSSETQLDLVTKGGFWKWKRRKSMNKTDQKTASTVDVEKSCNSSSWEEKELVSRDGKTKLKANVFFASFDQRSEKAAGESACAAIVAVIAHWLQLHGVMSLTGPVFDRLITEGSLEWRKLCSDESNNPDRHFDLETIINAELRPLAVMWNNSRFGFFHPEEFDHLKDAASFDEIWKEINTDVNESDPRVYIVRWNEHFFILKVEANANYIIDSLGERLYEGCNQAYVLKFDDSTLMLEKEQGEEKEKSEEDKVICRGKECCREYMKRFLAAIPLRELKEEEAKGKTVDVFALYKRLQIDFHLSSNSSAASTANTSITASPDTEPHFLVDNEYVQI</sequence>
<name>A0A9R0JUI2_SPIOL</name>
<accession>A0A9R0JUI2</accession>
<protein>
    <recommendedName>
        <fullName evidence="2">C2 NT-type domain-containing protein</fullName>
    </recommendedName>
</protein>
<organism evidence="3 4">
    <name type="scientific">Spinacia oleracea</name>
    <name type="common">Spinach</name>
    <dbReference type="NCBI Taxonomy" id="3562"/>
    <lineage>
        <taxon>Eukaryota</taxon>
        <taxon>Viridiplantae</taxon>
        <taxon>Streptophyta</taxon>
        <taxon>Embryophyta</taxon>
        <taxon>Tracheophyta</taxon>
        <taxon>Spermatophyta</taxon>
        <taxon>Magnoliopsida</taxon>
        <taxon>eudicotyledons</taxon>
        <taxon>Gunneridae</taxon>
        <taxon>Pentapetalae</taxon>
        <taxon>Caryophyllales</taxon>
        <taxon>Chenopodiaceae</taxon>
        <taxon>Chenopodioideae</taxon>
        <taxon>Anserineae</taxon>
        <taxon>Spinacia</taxon>
    </lineage>
</organism>
<evidence type="ECO:0000256" key="1">
    <source>
        <dbReference type="SAM" id="MobiDB-lite"/>
    </source>
</evidence>
<dbReference type="PANTHER" id="PTHR31182">
    <property type="entry name" value="C2 NT-TYPE DOMAIN-CONTAINING PROTEIN"/>
    <property type="match status" value="1"/>
</dbReference>
<dbReference type="OrthoDB" id="733571at2759"/>
<dbReference type="PANTHER" id="PTHR31182:SF23">
    <property type="entry name" value="SPLICING FACTOR 3A SUBUNIT"/>
    <property type="match status" value="1"/>
</dbReference>
<evidence type="ECO:0000259" key="2">
    <source>
        <dbReference type="PROSITE" id="PS51840"/>
    </source>
</evidence>
<feature type="domain" description="C2 NT-type" evidence="2">
    <location>
        <begin position="4"/>
        <end position="176"/>
    </location>
</feature>
<feature type="compositionally biased region" description="Low complexity" evidence="1">
    <location>
        <begin position="236"/>
        <end position="247"/>
    </location>
</feature>
<dbReference type="InterPro" id="IPR019448">
    <property type="entry name" value="NT-C2"/>
</dbReference>
<dbReference type="Pfam" id="PF10358">
    <property type="entry name" value="NT-C2"/>
    <property type="match status" value="1"/>
</dbReference>
<dbReference type="GeneID" id="110786768"/>
<dbReference type="RefSeq" id="XP_021847035.1">
    <property type="nucleotide sequence ID" value="XM_021991343.2"/>
</dbReference>
<dbReference type="KEGG" id="soe:110786768"/>
<proteinExistence type="predicted"/>
<reference evidence="4" key="2">
    <citation type="submission" date="2025-08" db="UniProtKB">
        <authorList>
            <consortium name="RefSeq"/>
        </authorList>
    </citation>
    <scope>IDENTIFICATION</scope>
    <source>
        <tissue evidence="4">Leaf</tissue>
    </source>
</reference>
<evidence type="ECO:0000313" key="3">
    <source>
        <dbReference type="Proteomes" id="UP000813463"/>
    </source>
</evidence>